<dbReference type="HOGENOM" id="CLU_2086439_0_0_1"/>
<evidence type="ECO:0000256" key="1">
    <source>
        <dbReference type="SAM" id="MobiDB-lite"/>
    </source>
</evidence>
<name>M5C765_THACB</name>
<protein>
    <submittedName>
        <fullName evidence="2">Uncharacterized protein</fullName>
    </submittedName>
</protein>
<gene>
    <name evidence="2" type="ORF">BN14_09388</name>
</gene>
<feature type="region of interest" description="Disordered" evidence="1">
    <location>
        <begin position="27"/>
        <end position="48"/>
    </location>
</feature>
<evidence type="ECO:0000313" key="3">
    <source>
        <dbReference type="Proteomes" id="UP000012065"/>
    </source>
</evidence>
<evidence type="ECO:0000313" key="2">
    <source>
        <dbReference type="EMBL" id="CCO35271.1"/>
    </source>
</evidence>
<dbReference type="EMBL" id="CAOJ01014334">
    <property type="protein sequence ID" value="CCO35271.1"/>
    <property type="molecule type" value="Genomic_DNA"/>
</dbReference>
<feature type="region of interest" description="Disordered" evidence="1">
    <location>
        <begin position="80"/>
        <end position="117"/>
    </location>
</feature>
<organism evidence="2 3">
    <name type="scientific">Thanatephorus cucumeris (strain AG1-IB / isolate 7/3/14)</name>
    <name type="common">Lettuce bottom rot fungus</name>
    <name type="synonym">Rhizoctonia solani</name>
    <dbReference type="NCBI Taxonomy" id="1108050"/>
    <lineage>
        <taxon>Eukaryota</taxon>
        <taxon>Fungi</taxon>
        <taxon>Dikarya</taxon>
        <taxon>Basidiomycota</taxon>
        <taxon>Agaricomycotina</taxon>
        <taxon>Agaricomycetes</taxon>
        <taxon>Cantharellales</taxon>
        <taxon>Ceratobasidiaceae</taxon>
        <taxon>Rhizoctonia</taxon>
        <taxon>Rhizoctonia solani AG-1</taxon>
    </lineage>
</organism>
<sequence>MILEDINDAYRFDVRLLLEPPEKVATQDKLNASPHTLNDPLADMGWDDLPSDSEDTFFLTPKEVSEYRHDKRRKMLEKERQDRLRALAEEDEANGWGTEPPEASWGGSDEEVRQIPR</sequence>
<accession>M5C765</accession>
<proteinExistence type="predicted"/>
<dbReference type="AlphaFoldDB" id="M5C765"/>
<dbReference type="Proteomes" id="UP000012065">
    <property type="component" value="Unassembled WGS sequence"/>
</dbReference>
<comment type="caution">
    <text evidence="2">The sequence shown here is derived from an EMBL/GenBank/DDBJ whole genome shotgun (WGS) entry which is preliminary data.</text>
</comment>
<reference evidence="2 3" key="1">
    <citation type="journal article" date="2013" name="J. Biotechnol.">
        <title>Establishment and interpretation of the genome sequence of the phytopathogenic fungus Rhizoctonia solani AG1-IB isolate 7/3/14.</title>
        <authorList>
            <person name="Wibberg D.W."/>
            <person name="Jelonek L.J."/>
            <person name="Rupp O.R."/>
            <person name="Hennig M.H."/>
            <person name="Eikmeyer F.E."/>
            <person name="Goesmann A.G."/>
            <person name="Hartmann A.H."/>
            <person name="Borriss R.B."/>
            <person name="Grosch R.G."/>
            <person name="Puehler A.P."/>
            <person name="Schlueter A.S."/>
        </authorList>
    </citation>
    <scope>NUCLEOTIDE SEQUENCE [LARGE SCALE GENOMIC DNA]</scope>
    <source>
        <strain evidence="3">AG1-IB / isolate 7/3/14</strain>
    </source>
</reference>